<dbReference type="SUPFAM" id="SSF50800">
    <property type="entry name" value="PK beta-barrel domain-like"/>
    <property type="match status" value="1"/>
</dbReference>
<sequence>MTRLTHILRHPVKAIGYEEISGASLTKGRALPFDRHWAVAHAAAKFSGQPEAWHAKMNFLRGVAGPDLMAVQTRLDEAKGVLTLTHPRAATITVDPARDEAELLAWLASLWPKTRPAPSHVVSVPEQAMTDMPEPFIALLGLASNRALSQRMGRDLSIHRWRGNLWIDGWAPFEEFDLIGRRVRIGAAELNIVQRITRCGATRANPKTGREDADTLGTLNKAYGHQDFGVYALVTKEGPIATGDRVEIL</sequence>
<dbReference type="InterPro" id="IPR005303">
    <property type="entry name" value="MOCOS_middle"/>
</dbReference>
<protein>
    <recommendedName>
        <fullName evidence="1">MOSC domain-containing protein</fullName>
    </recommendedName>
</protein>
<dbReference type="Pfam" id="PF03473">
    <property type="entry name" value="MOSC"/>
    <property type="match status" value="1"/>
</dbReference>
<evidence type="ECO:0000313" key="2">
    <source>
        <dbReference type="EMBL" id="SEQ01593.1"/>
    </source>
</evidence>
<dbReference type="STRING" id="657014.SAMN04488092_103290"/>
<dbReference type="InterPro" id="IPR005302">
    <property type="entry name" value="MoCF_Sase_C"/>
</dbReference>
<dbReference type="EMBL" id="FOEP01000003">
    <property type="protein sequence ID" value="SEQ01593.1"/>
    <property type="molecule type" value="Genomic_DNA"/>
</dbReference>
<dbReference type="GO" id="GO:0030170">
    <property type="term" value="F:pyridoxal phosphate binding"/>
    <property type="evidence" value="ECO:0007669"/>
    <property type="project" value="InterPro"/>
</dbReference>
<evidence type="ECO:0000259" key="1">
    <source>
        <dbReference type="PROSITE" id="PS51340"/>
    </source>
</evidence>
<dbReference type="GO" id="GO:0003824">
    <property type="term" value="F:catalytic activity"/>
    <property type="evidence" value="ECO:0007669"/>
    <property type="project" value="InterPro"/>
</dbReference>
<dbReference type="Proteomes" id="UP000198634">
    <property type="component" value="Unassembled WGS sequence"/>
</dbReference>
<organism evidence="2 3">
    <name type="scientific">Thalassovita taeanensis</name>
    <dbReference type="NCBI Taxonomy" id="657014"/>
    <lineage>
        <taxon>Bacteria</taxon>
        <taxon>Pseudomonadati</taxon>
        <taxon>Pseudomonadota</taxon>
        <taxon>Alphaproteobacteria</taxon>
        <taxon>Rhodobacterales</taxon>
        <taxon>Roseobacteraceae</taxon>
        <taxon>Thalassovita</taxon>
    </lineage>
</organism>
<proteinExistence type="predicted"/>
<reference evidence="2 3" key="1">
    <citation type="submission" date="2016-10" db="EMBL/GenBank/DDBJ databases">
        <authorList>
            <person name="de Groot N.N."/>
        </authorList>
    </citation>
    <scope>NUCLEOTIDE SEQUENCE [LARGE SCALE GENOMIC DNA]</scope>
    <source>
        <strain evidence="2 3">DSM 22007</strain>
    </source>
</reference>
<dbReference type="GO" id="GO:0030151">
    <property type="term" value="F:molybdenum ion binding"/>
    <property type="evidence" value="ECO:0007669"/>
    <property type="project" value="InterPro"/>
</dbReference>
<dbReference type="AlphaFoldDB" id="A0A1H9CLM7"/>
<feature type="domain" description="MOSC" evidence="1">
    <location>
        <begin position="105"/>
        <end position="249"/>
    </location>
</feature>
<gene>
    <name evidence="2" type="ORF">SAMN04488092_103290</name>
</gene>
<keyword evidence="3" id="KW-1185">Reference proteome</keyword>
<evidence type="ECO:0000313" key="3">
    <source>
        <dbReference type="Proteomes" id="UP000198634"/>
    </source>
</evidence>
<dbReference type="Pfam" id="PF03476">
    <property type="entry name" value="MOSC_N"/>
    <property type="match status" value="1"/>
</dbReference>
<dbReference type="OrthoDB" id="581532at2"/>
<dbReference type="InterPro" id="IPR011037">
    <property type="entry name" value="Pyrv_Knase-like_insert_dom_sf"/>
</dbReference>
<dbReference type="RefSeq" id="WP_090268993.1">
    <property type="nucleotide sequence ID" value="NZ_FOEP01000003.1"/>
</dbReference>
<accession>A0A1H9CLM7</accession>
<name>A0A1H9CLM7_9RHOB</name>
<dbReference type="PROSITE" id="PS51340">
    <property type="entry name" value="MOSC"/>
    <property type="match status" value="1"/>
</dbReference>
<dbReference type="Gene3D" id="2.40.33.20">
    <property type="entry name" value="PK beta-barrel domain-like"/>
    <property type="match status" value="1"/>
</dbReference>